<feature type="chain" id="PRO_5021953388" evidence="1">
    <location>
        <begin position="22"/>
        <end position="378"/>
    </location>
</feature>
<gene>
    <name evidence="2" type="ORF">FKW77_003649</name>
</gene>
<evidence type="ECO:0000256" key="1">
    <source>
        <dbReference type="SAM" id="SignalP"/>
    </source>
</evidence>
<proteinExistence type="predicted"/>
<dbReference type="OrthoDB" id="3550234at2759"/>
<organism evidence="2 3">
    <name type="scientific">Venturia effusa</name>
    <dbReference type="NCBI Taxonomy" id="50376"/>
    <lineage>
        <taxon>Eukaryota</taxon>
        <taxon>Fungi</taxon>
        <taxon>Dikarya</taxon>
        <taxon>Ascomycota</taxon>
        <taxon>Pezizomycotina</taxon>
        <taxon>Dothideomycetes</taxon>
        <taxon>Pleosporomycetidae</taxon>
        <taxon>Venturiales</taxon>
        <taxon>Venturiaceae</taxon>
        <taxon>Venturia</taxon>
    </lineage>
</organism>
<feature type="signal peptide" evidence="1">
    <location>
        <begin position="1"/>
        <end position="21"/>
    </location>
</feature>
<evidence type="ECO:0000313" key="2">
    <source>
        <dbReference type="EMBL" id="QDS70018.1"/>
    </source>
</evidence>
<keyword evidence="1" id="KW-0732">Signal</keyword>
<reference evidence="2 3" key="1">
    <citation type="submission" date="2019-07" db="EMBL/GenBank/DDBJ databases">
        <title>Finished genome of Venturia effusa.</title>
        <authorList>
            <person name="Young C.A."/>
            <person name="Cox M.P."/>
            <person name="Ganley A.R.D."/>
            <person name="David W.J."/>
        </authorList>
    </citation>
    <scope>NUCLEOTIDE SEQUENCE [LARGE SCALE GENOMIC DNA]</scope>
    <source>
        <strain evidence="3">albino</strain>
    </source>
</reference>
<evidence type="ECO:0000313" key="3">
    <source>
        <dbReference type="Proteomes" id="UP000316270"/>
    </source>
</evidence>
<accession>A0A517L315</accession>
<dbReference type="EMBL" id="CP042188">
    <property type="protein sequence ID" value="QDS70018.1"/>
    <property type="molecule type" value="Genomic_DNA"/>
</dbReference>
<name>A0A517L315_9PEZI</name>
<sequence length="378" mass="41738">MRPQLILLVTCLASLCLHVAGRATDKDCTEICSPDSSGGGYLDAIRHEHHKRGGRFRIGRVRGHGEASSGEPAAAPQAPRLPAQHIVNHPAPLHYSTPEPYARWVNGLNGKPAGTVANRKTYLQAGRAVIAKMNAPRVATNDAVISGPLIEFNKAATNKVNNAAVKLEPKLVYESAASTVGMDLNKLWRHDEWVTKDMNMDISSTYFDTESRTLVSAVADNRELKSEMTWSGEDNEGKALFTEQQAVDGLPFHSTIWTHTYSEEMKGTGVKFIIRSQIINDDTKDMIQIARAQLRPNARDTQVVTMEVNSANEAEKQAFEALAGSDNGRTVFRMMADYRDLMRNAKVVKCHTWGPKRGQSGEHPMIVWETDLPALPKL</sequence>
<dbReference type="Proteomes" id="UP000316270">
    <property type="component" value="Chromosome 4"/>
</dbReference>
<keyword evidence="3" id="KW-1185">Reference proteome</keyword>
<dbReference type="AlphaFoldDB" id="A0A517L315"/>
<protein>
    <submittedName>
        <fullName evidence="2">Uncharacterized protein</fullName>
    </submittedName>
</protein>